<evidence type="ECO:0000313" key="2">
    <source>
        <dbReference type="EMBL" id="KZV96065.1"/>
    </source>
</evidence>
<dbReference type="EMBL" id="KV425947">
    <property type="protein sequence ID" value="KZV96065.1"/>
    <property type="molecule type" value="Genomic_DNA"/>
</dbReference>
<sequence length="139" mass="14639">MFSNAVLASPARSRFALNSLLPPSVSSARIGPAATHPAFYSRCYSPATPFDALNVTSPSSSSFVGTPSSTTNFDFPPATLGHTALLASPSSSPFGSSTPSAFEPPPYTRTNKTAGGGESMLFRAERIESRDDRDTLMKM</sequence>
<accession>A0A165KAX7</accession>
<gene>
    <name evidence="2" type="ORF">EXIGLDRAFT_765611</name>
</gene>
<feature type="compositionally biased region" description="Low complexity" evidence="1">
    <location>
        <begin position="86"/>
        <end position="101"/>
    </location>
</feature>
<feature type="region of interest" description="Disordered" evidence="1">
    <location>
        <begin position="86"/>
        <end position="139"/>
    </location>
</feature>
<keyword evidence="3" id="KW-1185">Reference proteome</keyword>
<organism evidence="2 3">
    <name type="scientific">Exidia glandulosa HHB12029</name>
    <dbReference type="NCBI Taxonomy" id="1314781"/>
    <lineage>
        <taxon>Eukaryota</taxon>
        <taxon>Fungi</taxon>
        <taxon>Dikarya</taxon>
        <taxon>Basidiomycota</taxon>
        <taxon>Agaricomycotina</taxon>
        <taxon>Agaricomycetes</taxon>
        <taxon>Auriculariales</taxon>
        <taxon>Exidiaceae</taxon>
        <taxon>Exidia</taxon>
    </lineage>
</organism>
<dbReference type="InParanoid" id="A0A165KAX7"/>
<feature type="compositionally biased region" description="Basic and acidic residues" evidence="1">
    <location>
        <begin position="123"/>
        <end position="139"/>
    </location>
</feature>
<evidence type="ECO:0000256" key="1">
    <source>
        <dbReference type="SAM" id="MobiDB-lite"/>
    </source>
</evidence>
<reference evidence="2 3" key="1">
    <citation type="journal article" date="2016" name="Mol. Biol. Evol.">
        <title>Comparative Genomics of Early-Diverging Mushroom-Forming Fungi Provides Insights into the Origins of Lignocellulose Decay Capabilities.</title>
        <authorList>
            <person name="Nagy L.G."/>
            <person name="Riley R."/>
            <person name="Tritt A."/>
            <person name="Adam C."/>
            <person name="Daum C."/>
            <person name="Floudas D."/>
            <person name="Sun H."/>
            <person name="Yadav J.S."/>
            <person name="Pangilinan J."/>
            <person name="Larsson K.H."/>
            <person name="Matsuura K."/>
            <person name="Barry K."/>
            <person name="Labutti K."/>
            <person name="Kuo R."/>
            <person name="Ohm R.A."/>
            <person name="Bhattacharya S.S."/>
            <person name="Shirouzu T."/>
            <person name="Yoshinaga Y."/>
            <person name="Martin F.M."/>
            <person name="Grigoriev I.V."/>
            <person name="Hibbett D.S."/>
        </authorList>
    </citation>
    <scope>NUCLEOTIDE SEQUENCE [LARGE SCALE GENOMIC DNA]</scope>
    <source>
        <strain evidence="2 3">HHB12029</strain>
    </source>
</reference>
<name>A0A165KAX7_EXIGL</name>
<protein>
    <submittedName>
        <fullName evidence="2">Uncharacterized protein</fullName>
    </submittedName>
</protein>
<evidence type="ECO:0000313" key="3">
    <source>
        <dbReference type="Proteomes" id="UP000077266"/>
    </source>
</evidence>
<dbReference type="AlphaFoldDB" id="A0A165KAX7"/>
<proteinExistence type="predicted"/>
<dbReference type="Proteomes" id="UP000077266">
    <property type="component" value="Unassembled WGS sequence"/>
</dbReference>